<accession>A3DPD1</accession>
<keyword evidence="2" id="KW-0813">Transport</keyword>
<protein>
    <submittedName>
        <fullName evidence="7">Oligopeptide transporter OPT superfamily protein</fullName>
    </submittedName>
</protein>
<dbReference type="EMBL" id="CP000575">
    <property type="protein sequence ID" value="ABN70491.1"/>
    <property type="molecule type" value="Genomic_DNA"/>
</dbReference>
<dbReference type="AlphaFoldDB" id="A3DPD1"/>
<feature type="transmembrane region" description="Helical" evidence="6">
    <location>
        <begin position="237"/>
        <end position="258"/>
    </location>
</feature>
<feature type="transmembrane region" description="Helical" evidence="6">
    <location>
        <begin position="513"/>
        <end position="533"/>
    </location>
</feature>
<proteinExistence type="predicted"/>
<dbReference type="STRING" id="399550.Smar_1400"/>
<evidence type="ECO:0000256" key="6">
    <source>
        <dbReference type="SAM" id="Phobius"/>
    </source>
</evidence>
<evidence type="ECO:0000256" key="5">
    <source>
        <dbReference type="ARBA" id="ARBA00023136"/>
    </source>
</evidence>
<evidence type="ECO:0000256" key="3">
    <source>
        <dbReference type="ARBA" id="ARBA00022692"/>
    </source>
</evidence>
<reference evidence="8" key="1">
    <citation type="journal article" date="2009" name="BMC Genomics">
        <title>The complete genome sequence of Staphylothermus marinus reveals differences in sulfur metabolism among heterotrophic Crenarchaeota.</title>
        <authorList>
            <person name="Anderson I.J."/>
            <person name="Dharmarajan L."/>
            <person name="Rodriguez J."/>
            <person name="Hooper S."/>
            <person name="Porat I."/>
            <person name="Ulrich L.E."/>
            <person name="Elkins J.G."/>
            <person name="Mavromatis K."/>
            <person name="Sun H."/>
            <person name="Land M."/>
            <person name="Lapidus A."/>
            <person name="Lucas S."/>
            <person name="Barry K."/>
            <person name="Huber H."/>
            <person name="Zhulin I.B."/>
            <person name="Whitman W.B."/>
            <person name="Mukhopadhyay B."/>
            <person name="Woese C."/>
            <person name="Bristow J."/>
            <person name="Kyrpides N."/>
        </authorList>
    </citation>
    <scope>NUCLEOTIDE SEQUENCE [LARGE SCALE GENOMIC DNA]</scope>
    <source>
        <strain evidence="8">ATCC 43588 / DSM 3639 / JCM 9404 / F1</strain>
    </source>
</reference>
<dbReference type="eggNOG" id="arCOG04807">
    <property type="taxonomic scope" value="Archaea"/>
</dbReference>
<feature type="transmembrane region" description="Helical" evidence="6">
    <location>
        <begin position="308"/>
        <end position="327"/>
    </location>
</feature>
<organism evidence="7 8">
    <name type="scientific">Staphylothermus marinus (strain ATCC 43588 / DSM 3639 / JCM 9404 / F1)</name>
    <dbReference type="NCBI Taxonomy" id="399550"/>
    <lineage>
        <taxon>Archaea</taxon>
        <taxon>Thermoproteota</taxon>
        <taxon>Thermoprotei</taxon>
        <taxon>Desulfurococcales</taxon>
        <taxon>Desulfurococcaceae</taxon>
        <taxon>Staphylothermus</taxon>
    </lineage>
</organism>
<name>A3DPD1_STAMF</name>
<feature type="transmembrane region" description="Helical" evidence="6">
    <location>
        <begin position="389"/>
        <end position="409"/>
    </location>
</feature>
<feature type="transmembrane region" description="Helical" evidence="6">
    <location>
        <begin position="578"/>
        <end position="605"/>
    </location>
</feature>
<dbReference type="OrthoDB" id="373423at2157"/>
<evidence type="ECO:0000313" key="8">
    <source>
        <dbReference type="Proteomes" id="UP000000254"/>
    </source>
</evidence>
<evidence type="ECO:0000256" key="4">
    <source>
        <dbReference type="ARBA" id="ARBA00022989"/>
    </source>
</evidence>
<feature type="transmembrane region" description="Helical" evidence="6">
    <location>
        <begin position="553"/>
        <end position="572"/>
    </location>
</feature>
<evidence type="ECO:0000256" key="2">
    <source>
        <dbReference type="ARBA" id="ARBA00022448"/>
    </source>
</evidence>
<feature type="transmembrane region" description="Helical" evidence="6">
    <location>
        <begin position="48"/>
        <end position="68"/>
    </location>
</feature>
<keyword evidence="5 6" id="KW-0472">Membrane</keyword>
<evidence type="ECO:0000313" key="7">
    <source>
        <dbReference type="EMBL" id="ABN70491.1"/>
    </source>
</evidence>
<feature type="transmembrane region" description="Helical" evidence="6">
    <location>
        <begin position="128"/>
        <end position="147"/>
    </location>
</feature>
<dbReference type="HOGENOM" id="CLU_420768_0_0_2"/>
<keyword evidence="8" id="KW-1185">Reference proteome</keyword>
<reference evidence="7 8" key="2">
    <citation type="journal article" date="2009" name="Stand. Genomic Sci.">
        <title>Complete genome sequence of Staphylothermus marinus Stetter and Fiala 1986 type strain F1.</title>
        <authorList>
            <person name="Anderson I.J."/>
            <person name="Sun H."/>
            <person name="Lapidus A."/>
            <person name="Copeland A."/>
            <person name="Glavina Del Rio T."/>
            <person name="Tice H."/>
            <person name="Dalin E."/>
            <person name="Lucas S."/>
            <person name="Barry K."/>
            <person name="Land M."/>
            <person name="Richardson P."/>
            <person name="Huber H."/>
            <person name="Kyrpides N.C."/>
        </authorList>
    </citation>
    <scope>NUCLEOTIDE SEQUENCE [LARGE SCALE GENOMIC DNA]</scope>
    <source>
        <strain evidence="8">ATCC 43588 / DSM 3639 / JCM 9404 / F1</strain>
    </source>
</reference>
<dbReference type="Pfam" id="PF03169">
    <property type="entry name" value="OPT"/>
    <property type="match status" value="1"/>
</dbReference>
<feature type="transmembrane region" description="Helical" evidence="6">
    <location>
        <begin position="265"/>
        <end position="288"/>
    </location>
</feature>
<keyword evidence="4 6" id="KW-1133">Transmembrane helix</keyword>
<dbReference type="Proteomes" id="UP000000254">
    <property type="component" value="Chromosome"/>
</dbReference>
<dbReference type="GO" id="GO:0035673">
    <property type="term" value="F:oligopeptide transmembrane transporter activity"/>
    <property type="evidence" value="ECO:0007669"/>
    <property type="project" value="InterPro"/>
</dbReference>
<dbReference type="KEGG" id="smr:Smar_1400"/>
<dbReference type="InterPro" id="IPR004813">
    <property type="entry name" value="OPT"/>
</dbReference>
<feature type="transmembrane region" description="Helical" evidence="6">
    <location>
        <begin position="12"/>
        <end position="36"/>
    </location>
</feature>
<dbReference type="RefSeq" id="WP_011839685.1">
    <property type="nucleotide sequence ID" value="NC_009033.1"/>
</dbReference>
<feature type="transmembrane region" description="Helical" evidence="6">
    <location>
        <begin position="80"/>
        <end position="101"/>
    </location>
</feature>
<feature type="transmembrane region" description="Helical" evidence="6">
    <location>
        <begin position="196"/>
        <end position="217"/>
    </location>
</feature>
<keyword evidence="3 6" id="KW-0812">Transmembrane</keyword>
<gene>
    <name evidence="7" type="ordered locus">Smar_1400</name>
</gene>
<feature type="transmembrane region" description="Helical" evidence="6">
    <location>
        <begin position="478"/>
        <end position="501"/>
    </location>
</feature>
<sequence>MGESKIIGGSAVTWRVVLAILYGALVFEPAAIWLNLVAGLNPWQIINSAEYTTLLLFTTIAAIMGARLTRQEAFVMFSNVGTTISESLFGVNLILAWYIAISEYARSFGLYGKIPFWYAPSIPELPRTLFQAVFIPPLLVAIASALLTKGMDLSLAYVLYKIYAVEEKLPFPGARVWAESSIVLAEKHIWRDKARVMISVAIFSLLYTFLLYGVWFMFGVQLLPVPWADLTSSLESIGLNGASLGFSLDLLLISVGMIMPWRVNVSIFIGGIFAYLIGAPMAVKYGLFTLWRPGMNLGDIFQYGLLQLYVGPLIGLSFAAGLAPMVINWRSVVRVFRPPKIRGRETSATSEPTIWGLSLTRFALLIYLLSATGLSLFVYYLIYIVEPQYATLQFLLLFLALIVGFSTLFQLANTRALGEAATGINLPYIKEGALLASGYRGVAAWFTPIYVYGGASGWTAVYVACDWTNTKKSDYLKAYFIAFPLTYLMGLLYADIFWRIAPIPSSAYPATAVFWRVAALWALLWPAWTSGALKTGESSIASALLSHFSNWPLRIMLPFTIGAIIVALVKIFSIPFELIGFTIGISQPISYTMTMFIGGIIARILEKKKGSEWFREYVAVISAGLGLGEGLMIAISVAVALIMKSLWLLVY</sequence>
<comment type="subcellular location">
    <subcellularLocation>
        <location evidence="1">Membrane</location>
        <topology evidence="1">Multi-pass membrane protein</topology>
    </subcellularLocation>
</comment>
<dbReference type="GeneID" id="4907930"/>
<dbReference type="GO" id="GO:0016020">
    <property type="term" value="C:membrane"/>
    <property type="evidence" value="ECO:0007669"/>
    <property type="project" value="UniProtKB-SubCell"/>
</dbReference>
<evidence type="ECO:0000256" key="1">
    <source>
        <dbReference type="ARBA" id="ARBA00004141"/>
    </source>
</evidence>
<feature type="transmembrane region" description="Helical" evidence="6">
    <location>
        <begin position="362"/>
        <end position="383"/>
    </location>
</feature>
<feature type="transmembrane region" description="Helical" evidence="6">
    <location>
        <begin position="617"/>
        <end position="643"/>
    </location>
</feature>